<organism evidence="2 3">
    <name type="scientific">Streptomyces luteireticuli</name>
    <dbReference type="NCBI Taxonomy" id="173858"/>
    <lineage>
        <taxon>Bacteria</taxon>
        <taxon>Bacillati</taxon>
        <taxon>Actinomycetota</taxon>
        <taxon>Actinomycetes</taxon>
        <taxon>Kitasatosporales</taxon>
        <taxon>Streptomycetaceae</taxon>
        <taxon>Streptomyces</taxon>
    </lineage>
</organism>
<protein>
    <recommendedName>
        <fullName evidence="4">Beta-Ig-H3/fasciclin</fullName>
    </recommendedName>
</protein>
<name>A0ABP3IR43_9ACTN</name>
<evidence type="ECO:0008006" key="4">
    <source>
        <dbReference type="Google" id="ProtNLM"/>
    </source>
</evidence>
<feature type="signal peptide" evidence="1">
    <location>
        <begin position="1"/>
        <end position="30"/>
    </location>
</feature>
<feature type="chain" id="PRO_5047203605" description="Beta-Ig-H3/fasciclin" evidence="1">
    <location>
        <begin position="31"/>
        <end position="109"/>
    </location>
</feature>
<evidence type="ECO:0000313" key="2">
    <source>
        <dbReference type="EMBL" id="GAA0413149.1"/>
    </source>
</evidence>
<keyword evidence="3" id="KW-1185">Reference proteome</keyword>
<evidence type="ECO:0000256" key="1">
    <source>
        <dbReference type="SAM" id="SignalP"/>
    </source>
</evidence>
<proteinExistence type="predicted"/>
<accession>A0ABP3IR43</accession>
<dbReference type="EMBL" id="BAAABX010000044">
    <property type="protein sequence ID" value="GAA0413149.1"/>
    <property type="molecule type" value="Genomic_DNA"/>
</dbReference>
<keyword evidence="1" id="KW-0732">Signal</keyword>
<dbReference type="RefSeq" id="WP_344025814.1">
    <property type="nucleotide sequence ID" value="NZ_BAAABX010000044.1"/>
</dbReference>
<reference evidence="3" key="1">
    <citation type="journal article" date="2019" name="Int. J. Syst. Evol. Microbiol.">
        <title>The Global Catalogue of Microorganisms (GCM) 10K type strain sequencing project: providing services to taxonomists for standard genome sequencing and annotation.</title>
        <authorList>
            <consortium name="The Broad Institute Genomics Platform"/>
            <consortium name="The Broad Institute Genome Sequencing Center for Infectious Disease"/>
            <person name="Wu L."/>
            <person name="Ma J."/>
        </authorList>
    </citation>
    <scope>NUCLEOTIDE SEQUENCE [LARGE SCALE GENOMIC DNA]</scope>
    <source>
        <strain evidence="3">JCM 4788</strain>
    </source>
</reference>
<dbReference type="Proteomes" id="UP001500879">
    <property type="component" value="Unassembled WGS sequence"/>
</dbReference>
<sequence length="109" mass="11051">MRAFRQAGRAALVIGTAAVLVTGLATSSQAATGTFTYTTGSGVEFELNNPVDNACFTLNEGGATGATNGTNRIATLYRDASCQSSVLSLGPGQNAIFGRPPQSVMFSAG</sequence>
<comment type="caution">
    <text evidence="2">The sequence shown here is derived from an EMBL/GenBank/DDBJ whole genome shotgun (WGS) entry which is preliminary data.</text>
</comment>
<evidence type="ECO:0000313" key="3">
    <source>
        <dbReference type="Proteomes" id="UP001500879"/>
    </source>
</evidence>
<gene>
    <name evidence="2" type="ORF">GCM10010357_37870</name>
</gene>